<feature type="domain" description="HTH cro/C1-type" evidence="2">
    <location>
        <begin position="37"/>
        <end position="92"/>
    </location>
</feature>
<reference evidence="4" key="1">
    <citation type="submission" date="2017-09" db="EMBL/GenBank/DDBJ databases">
        <title>Depth-based differentiation of microbial function through sediment-hosted aquifers and enrichment of novel symbionts in the deep terrestrial subsurface.</title>
        <authorList>
            <person name="Probst A.J."/>
            <person name="Ladd B."/>
            <person name="Jarett J.K."/>
            <person name="Geller-Mcgrath D.E."/>
            <person name="Sieber C.M.K."/>
            <person name="Emerson J.B."/>
            <person name="Anantharaman K."/>
            <person name="Thomas B.C."/>
            <person name="Malmstrom R."/>
            <person name="Stieglmeier M."/>
            <person name="Klingl A."/>
            <person name="Woyke T."/>
            <person name="Ryan C.M."/>
            <person name="Banfield J.F."/>
        </authorList>
    </citation>
    <scope>NUCLEOTIDE SEQUENCE [LARGE SCALE GENOMIC DNA]</scope>
</reference>
<dbReference type="InterPro" id="IPR050807">
    <property type="entry name" value="TransReg_Diox_bact_type"/>
</dbReference>
<dbReference type="Pfam" id="PF01381">
    <property type="entry name" value="HTH_3"/>
    <property type="match status" value="1"/>
</dbReference>
<dbReference type="PANTHER" id="PTHR46797">
    <property type="entry name" value="HTH-TYPE TRANSCRIPTIONAL REGULATOR"/>
    <property type="match status" value="1"/>
</dbReference>
<gene>
    <name evidence="3" type="ORF">COS54_01555</name>
</gene>
<sequence>MRKYYTFEYDLKKRLKNPEFKKVWEDSEVEYQLARRLIERRLAKKLSQRQLAKKVKTTQAVISRIETMSTNPSLLLIKRIAEKLDLKVSLTFK</sequence>
<dbReference type="InterPro" id="IPR001387">
    <property type="entry name" value="Cro/C1-type_HTH"/>
</dbReference>
<evidence type="ECO:0000313" key="4">
    <source>
        <dbReference type="Proteomes" id="UP000229631"/>
    </source>
</evidence>
<evidence type="ECO:0000256" key="1">
    <source>
        <dbReference type="ARBA" id="ARBA00023125"/>
    </source>
</evidence>
<dbReference type="SMART" id="SM00530">
    <property type="entry name" value="HTH_XRE"/>
    <property type="match status" value="1"/>
</dbReference>
<proteinExistence type="predicted"/>
<dbReference type="EMBL" id="PEVC01000030">
    <property type="protein sequence ID" value="PIV01156.1"/>
    <property type="molecule type" value="Genomic_DNA"/>
</dbReference>
<name>A0A2M7BDG6_9BACT</name>
<dbReference type="CDD" id="cd00093">
    <property type="entry name" value="HTH_XRE"/>
    <property type="match status" value="1"/>
</dbReference>
<dbReference type="Gene3D" id="1.10.260.40">
    <property type="entry name" value="lambda repressor-like DNA-binding domains"/>
    <property type="match status" value="1"/>
</dbReference>
<dbReference type="GO" id="GO:0005829">
    <property type="term" value="C:cytosol"/>
    <property type="evidence" value="ECO:0007669"/>
    <property type="project" value="TreeGrafter"/>
</dbReference>
<dbReference type="Proteomes" id="UP000229631">
    <property type="component" value="Unassembled WGS sequence"/>
</dbReference>
<keyword evidence="1" id="KW-0238">DNA-binding</keyword>
<dbReference type="SUPFAM" id="SSF47413">
    <property type="entry name" value="lambda repressor-like DNA-binding domains"/>
    <property type="match status" value="1"/>
</dbReference>
<dbReference type="InterPro" id="IPR010982">
    <property type="entry name" value="Lambda_DNA-bd_dom_sf"/>
</dbReference>
<dbReference type="AlphaFoldDB" id="A0A2M7BDG6"/>
<dbReference type="PROSITE" id="PS50943">
    <property type="entry name" value="HTH_CROC1"/>
    <property type="match status" value="1"/>
</dbReference>
<dbReference type="GO" id="GO:0003700">
    <property type="term" value="F:DNA-binding transcription factor activity"/>
    <property type="evidence" value="ECO:0007669"/>
    <property type="project" value="TreeGrafter"/>
</dbReference>
<dbReference type="PANTHER" id="PTHR46797:SF1">
    <property type="entry name" value="METHYLPHOSPHONATE SYNTHASE"/>
    <property type="match status" value="1"/>
</dbReference>
<dbReference type="GO" id="GO:0003677">
    <property type="term" value="F:DNA binding"/>
    <property type="evidence" value="ECO:0007669"/>
    <property type="project" value="UniProtKB-KW"/>
</dbReference>
<evidence type="ECO:0000313" key="3">
    <source>
        <dbReference type="EMBL" id="PIV01156.1"/>
    </source>
</evidence>
<organism evidence="3 4">
    <name type="scientific">Candidatus Shapirobacteria bacterium CG03_land_8_20_14_0_80_39_12</name>
    <dbReference type="NCBI Taxonomy" id="1974879"/>
    <lineage>
        <taxon>Bacteria</taxon>
        <taxon>Candidatus Shapironibacteriota</taxon>
    </lineage>
</organism>
<comment type="caution">
    <text evidence="3">The sequence shown here is derived from an EMBL/GenBank/DDBJ whole genome shotgun (WGS) entry which is preliminary data.</text>
</comment>
<accession>A0A2M7BDG6</accession>
<evidence type="ECO:0000259" key="2">
    <source>
        <dbReference type="PROSITE" id="PS50943"/>
    </source>
</evidence>
<protein>
    <submittedName>
        <fullName evidence="3">Transcriptional regulator</fullName>
    </submittedName>
</protein>